<accession>A0A2A4MJ20</accession>
<feature type="transmembrane region" description="Helical" evidence="6">
    <location>
        <begin position="20"/>
        <end position="38"/>
    </location>
</feature>
<dbReference type="InterPro" id="IPR005467">
    <property type="entry name" value="His_kinase_dom"/>
</dbReference>
<keyword evidence="6" id="KW-0812">Transmembrane</keyword>
<feature type="transmembrane region" description="Helical" evidence="6">
    <location>
        <begin position="175"/>
        <end position="196"/>
    </location>
</feature>
<keyword evidence="5" id="KW-0418">Kinase</keyword>
<dbReference type="PRINTS" id="PR00344">
    <property type="entry name" value="BCTRLSENSOR"/>
</dbReference>
<dbReference type="InterPro" id="IPR033425">
    <property type="entry name" value="MASE3"/>
</dbReference>
<dbReference type="SMART" id="SM00388">
    <property type="entry name" value="HisKA"/>
    <property type="match status" value="1"/>
</dbReference>
<keyword evidence="6" id="KW-0472">Membrane</keyword>
<dbReference type="Gene3D" id="3.30.565.10">
    <property type="entry name" value="Histidine kinase-like ATPase, C-terminal domain"/>
    <property type="match status" value="1"/>
</dbReference>
<evidence type="ECO:0000259" key="7">
    <source>
        <dbReference type="PROSITE" id="PS50109"/>
    </source>
</evidence>
<keyword evidence="3" id="KW-0597">Phosphoprotein</keyword>
<dbReference type="AlphaFoldDB" id="A0A2A4MJ20"/>
<dbReference type="InterPro" id="IPR036890">
    <property type="entry name" value="HATPase_C_sf"/>
</dbReference>
<feature type="transmembrane region" description="Helical" evidence="6">
    <location>
        <begin position="144"/>
        <end position="163"/>
    </location>
</feature>
<evidence type="ECO:0000256" key="6">
    <source>
        <dbReference type="SAM" id="Phobius"/>
    </source>
</evidence>
<evidence type="ECO:0000256" key="4">
    <source>
        <dbReference type="ARBA" id="ARBA00022679"/>
    </source>
</evidence>
<reference evidence="9" key="1">
    <citation type="submission" date="2017-08" db="EMBL/GenBank/DDBJ databases">
        <title>A dynamic microbial community with high functional redundancy inhabits the cold, oxic subseafloor aquifer.</title>
        <authorList>
            <person name="Tully B.J."/>
            <person name="Wheat C.G."/>
            <person name="Glazer B.T."/>
            <person name="Huber J.A."/>
        </authorList>
    </citation>
    <scope>NUCLEOTIDE SEQUENCE [LARGE SCALE GENOMIC DNA]</scope>
</reference>
<dbReference type="PANTHER" id="PTHR43304">
    <property type="entry name" value="PHYTOCHROME-LIKE PROTEIN CPH1"/>
    <property type="match status" value="1"/>
</dbReference>
<dbReference type="EC" id="2.7.13.3" evidence="2"/>
<organism evidence="8 9">
    <name type="scientific">SAR86 cluster bacterium</name>
    <dbReference type="NCBI Taxonomy" id="2030880"/>
    <lineage>
        <taxon>Bacteria</taxon>
        <taxon>Pseudomonadati</taxon>
        <taxon>Pseudomonadota</taxon>
        <taxon>Gammaproteobacteria</taxon>
        <taxon>SAR86 cluster</taxon>
    </lineage>
</organism>
<feature type="transmembrane region" description="Helical" evidence="6">
    <location>
        <begin position="103"/>
        <end position="124"/>
    </location>
</feature>
<dbReference type="InterPro" id="IPR036097">
    <property type="entry name" value="HisK_dim/P_sf"/>
</dbReference>
<dbReference type="InterPro" id="IPR052162">
    <property type="entry name" value="Sensor_kinase/Photoreceptor"/>
</dbReference>
<dbReference type="EMBL" id="NVQR01000105">
    <property type="protein sequence ID" value="PCH59883.1"/>
    <property type="molecule type" value="Genomic_DNA"/>
</dbReference>
<keyword evidence="4" id="KW-0808">Transferase</keyword>
<evidence type="ECO:0000313" key="9">
    <source>
        <dbReference type="Proteomes" id="UP000218172"/>
    </source>
</evidence>
<dbReference type="SMART" id="SM00387">
    <property type="entry name" value="HATPase_c"/>
    <property type="match status" value="1"/>
</dbReference>
<feature type="domain" description="Histidine kinase" evidence="7">
    <location>
        <begin position="327"/>
        <end position="551"/>
    </location>
</feature>
<feature type="transmembrane region" description="Helical" evidence="6">
    <location>
        <begin position="273"/>
        <end position="295"/>
    </location>
</feature>
<name>A0A2A4MJ20_9GAMM</name>
<dbReference type="InterPro" id="IPR003661">
    <property type="entry name" value="HisK_dim/P_dom"/>
</dbReference>
<dbReference type="SUPFAM" id="SSF47384">
    <property type="entry name" value="Homodimeric domain of signal transducing histidine kinase"/>
    <property type="match status" value="1"/>
</dbReference>
<dbReference type="PROSITE" id="PS50109">
    <property type="entry name" value="HIS_KIN"/>
    <property type="match status" value="1"/>
</dbReference>
<feature type="transmembrane region" description="Helical" evidence="6">
    <location>
        <begin position="76"/>
        <end position="96"/>
    </location>
</feature>
<gene>
    <name evidence="8" type="ORF">COC19_06575</name>
</gene>
<evidence type="ECO:0000256" key="3">
    <source>
        <dbReference type="ARBA" id="ARBA00022553"/>
    </source>
</evidence>
<evidence type="ECO:0000256" key="5">
    <source>
        <dbReference type="ARBA" id="ARBA00022777"/>
    </source>
</evidence>
<evidence type="ECO:0000256" key="2">
    <source>
        <dbReference type="ARBA" id="ARBA00012438"/>
    </source>
</evidence>
<dbReference type="InterPro" id="IPR004358">
    <property type="entry name" value="Sig_transdc_His_kin-like_C"/>
</dbReference>
<dbReference type="Gene3D" id="1.10.287.130">
    <property type="match status" value="1"/>
</dbReference>
<dbReference type="InterPro" id="IPR003594">
    <property type="entry name" value="HATPase_dom"/>
</dbReference>
<dbReference type="Pfam" id="PF00512">
    <property type="entry name" value="HisKA"/>
    <property type="match status" value="1"/>
</dbReference>
<dbReference type="SUPFAM" id="SSF55874">
    <property type="entry name" value="ATPase domain of HSP90 chaperone/DNA topoisomerase II/histidine kinase"/>
    <property type="match status" value="1"/>
</dbReference>
<dbReference type="GO" id="GO:0000155">
    <property type="term" value="F:phosphorelay sensor kinase activity"/>
    <property type="evidence" value="ECO:0007669"/>
    <property type="project" value="InterPro"/>
</dbReference>
<comment type="caution">
    <text evidence="8">The sequence shown here is derived from an EMBL/GenBank/DDBJ whole genome shotgun (WGS) entry which is preliminary data.</text>
</comment>
<dbReference type="PANTHER" id="PTHR43304:SF1">
    <property type="entry name" value="PAC DOMAIN-CONTAINING PROTEIN"/>
    <property type="match status" value="1"/>
</dbReference>
<protein>
    <recommendedName>
        <fullName evidence="2">histidine kinase</fullName>
        <ecNumber evidence="2">2.7.13.3</ecNumber>
    </recommendedName>
</protein>
<comment type="catalytic activity">
    <reaction evidence="1">
        <text>ATP + protein L-histidine = ADP + protein N-phospho-L-histidine.</text>
        <dbReference type="EC" id="2.7.13.3"/>
    </reaction>
</comment>
<dbReference type="Pfam" id="PF02518">
    <property type="entry name" value="HATPase_c"/>
    <property type="match status" value="1"/>
</dbReference>
<proteinExistence type="predicted"/>
<feature type="transmembrane region" description="Helical" evidence="6">
    <location>
        <begin position="245"/>
        <end position="267"/>
    </location>
</feature>
<dbReference type="CDD" id="cd00082">
    <property type="entry name" value="HisKA"/>
    <property type="match status" value="1"/>
</dbReference>
<feature type="transmembrane region" description="Helical" evidence="6">
    <location>
        <begin position="216"/>
        <end position="233"/>
    </location>
</feature>
<dbReference type="Proteomes" id="UP000218172">
    <property type="component" value="Unassembled WGS sequence"/>
</dbReference>
<sequence>MRDREKVSKKGMQTLPRAVVLVVFLVTFLPAVLNLLGVDFGTYSTSLEAIRTTSFPAQALSEYVYSSLRGALVHTLLEWTASCIAIMTVVLAFVHYRLTKDIAVPVICIALFFSGIMDAFHTLAADRLIEANADITDLIPFTWAAARLFNAGILIIWVSLLLYLPKKNWRMSVGLLQTSVIFCGVVAYGLITYMATSTQLPQTQFPEALITRPYDAVPLVLYLIALFWIFPKYNKLRSTPFSQALILTAMVEVVVECHMVFGSSALFDAHFNIAHFLKIVSYTVPFVGLMLDYVLTYRRAEWTRRELFLQKQELERSNKELADFAYVASHDLKEPLRGINNYSKFLKEDYRDKLDDSGVSMLDSLVLLTNRLQSLIDDLLRYSRIGKVGIKLTKCDLNLVIEEVKTSLQSRINEGNVIISIAKPLPIISCDKIRIVDVYINLISNSIKYNTSSEKIIEIGVLDSLPEGAPSEVDVDNAKIFYVKDNGIGIAEKHFDNIFLIFKRLHSRNKYGGGTGAGLTIVQKIIAQHKGAIWLESEPEVGTTFYFTLEV</sequence>
<evidence type="ECO:0000313" key="8">
    <source>
        <dbReference type="EMBL" id="PCH59883.1"/>
    </source>
</evidence>
<evidence type="ECO:0000256" key="1">
    <source>
        <dbReference type="ARBA" id="ARBA00000085"/>
    </source>
</evidence>
<dbReference type="Pfam" id="PF17159">
    <property type="entry name" value="MASE3"/>
    <property type="match status" value="1"/>
</dbReference>
<keyword evidence="6" id="KW-1133">Transmembrane helix</keyword>